<dbReference type="InterPro" id="IPR050789">
    <property type="entry name" value="Diverse_Enzym_Activities"/>
</dbReference>
<organism evidence="3 4">
    <name type="scientific">Lactobacillus nasalidis</name>
    <dbReference type="NCBI Taxonomy" id="2797258"/>
    <lineage>
        <taxon>Bacteria</taxon>
        <taxon>Bacillati</taxon>
        <taxon>Bacillota</taxon>
        <taxon>Bacilli</taxon>
        <taxon>Lactobacillales</taxon>
        <taxon>Lactobacillaceae</taxon>
        <taxon>Lactobacillus</taxon>
    </lineage>
</organism>
<dbReference type="EMBL" id="BOCI01000015">
    <property type="protein sequence ID" value="GHW00370.1"/>
    <property type="molecule type" value="Genomic_DNA"/>
</dbReference>
<evidence type="ECO:0000313" key="3">
    <source>
        <dbReference type="EMBL" id="GHW00370.1"/>
    </source>
</evidence>
<evidence type="ECO:0000259" key="2">
    <source>
        <dbReference type="Pfam" id="PF00144"/>
    </source>
</evidence>
<dbReference type="Pfam" id="PF00144">
    <property type="entry name" value="Beta-lactamase"/>
    <property type="match status" value="1"/>
</dbReference>
<accession>A0ABQ3W4S2</accession>
<keyword evidence="4" id="KW-1185">Reference proteome</keyword>
<protein>
    <submittedName>
        <fullName evidence="3">Serine hydrolase</fullName>
    </submittedName>
</protein>
<dbReference type="RefSeq" id="WP_201335809.1">
    <property type="nucleotide sequence ID" value="NZ_BOCI01000015.1"/>
</dbReference>
<name>A0ABQ3W4S2_9LACO</name>
<dbReference type="GO" id="GO:0016787">
    <property type="term" value="F:hydrolase activity"/>
    <property type="evidence" value="ECO:0007669"/>
    <property type="project" value="UniProtKB-KW"/>
</dbReference>
<comment type="caution">
    <text evidence="3">The sequence shown here is derived from an EMBL/GenBank/DDBJ whole genome shotgun (WGS) entry which is preliminary data.</text>
</comment>
<dbReference type="PANTHER" id="PTHR43283:SF11">
    <property type="entry name" value="BETA-LACTAMASE-RELATED DOMAIN-CONTAINING PROTEIN"/>
    <property type="match status" value="1"/>
</dbReference>
<reference evidence="4" key="1">
    <citation type="submission" date="2021-01" db="EMBL/GenBank/DDBJ databases">
        <title>Draft genome sequence of Nasalis larvatus strain YZ03.</title>
        <authorList>
            <person name="Suzuki-Hashido N."/>
            <person name="Tsuchida S."/>
            <person name="Hayakawa T."/>
        </authorList>
    </citation>
    <scope>NUCLEOTIDE SEQUENCE [LARGE SCALE GENOMIC DNA]</scope>
    <source>
        <strain evidence="4">YZ03</strain>
    </source>
</reference>
<feature type="domain" description="Beta-lactamase-related" evidence="2">
    <location>
        <begin position="11"/>
        <end position="301"/>
    </location>
</feature>
<gene>
    <name evidence="3" type="ORF">lacNasYZ03_00570</name>
</gene>
<dbReference type="SUPFAM" id="SSF56601">
    <property type="entry name" value="beta-lactamase/transpeptidase-like"/>
    <property type="match status" value="1"/>
</dbReference>
<dbReference type="InterPro" id="IPR012338">
    <property type="entry name" value="Beta-lactam/transpept-like"/>
</dbReference>
<evidence type="ECO:0000313" key="4">
    <source>
        <dbReference type="Proteomes" id="UP000616547"/>
    </source>
</evidence>
<dbReference type="Proteomes" id="UP000616547">
    <property type="component" value="Unassembled WGS sequence"/>
</dbReference>
<evidence type="ECO:0000256" key="1">
    <source>
        <dbReference type="ARBA" id="ARBA00022801"/>
    </source>
</evidence>
<proteinExistence type="predicted"/>
<dbReference type="Gene3D" id="3.40.710.10">
    <property type="entry name" value="DD-peptidase/beta-lactamase superfamily"/>
    <property type="match status" value="1"/>
</dbReference>
<sequence length="320" mass="35631">MNLAATEKEITALFEDAVSRQIVPGVSYALVDGNESRMHFLGSARPDQLYDLASLTKVVGTASGIFKEIERGRLSLQAKVGDFFPAAFPDVTVEELLLHVSGLPADLENVWQYQQPEALWQAVLATRPLAAAGQESLYSDLNFIVLGKILEQVSGQNLSRCLQAEIFAPLGMRQTAFLPKGRRDKFVATELTPERGQVWGNVHDETAWQLGGVAGHAGLFSSLGDLVRFSRTYLTASWPAEHLFDYDCFERTLAWIRWQKGRRFLWHTGFTGPGLGLDFENGRALVVLASSVYPRRGNEAWLLCRRQAAKSFFGCGYREK</sequence>
<keyword evidence="1 3" id="KW-0378">Hydrolase</keyword>
<dbReference type="InterPro" id="IPR001466">
    <property type="entry name" value="Beta-lactam-related"/>
</dbReference>
<dbReference type="PANTHER" id="PTHR43283">
    <property type="entry name" value="BETA-LACTAMASE-RELATED"/>
    <property type="match status" value="1"/>
</dbReference>